<evidence type="ECO:0000256" key="5">
    <source>
        <dbReference type="ARBA" id="ARBA00022630"/>
    </source>
</evidence>
<dbReference type="FunFam" id="1.10.540.10:FF:000010">
    <property type="entry name" value="Medium-chain specific acyl-CoA dehydrogenase, mitochondrial"/>
    <property type="match status" value="1"/>
</dbReference>
<evidence type="ECO:0000256" key="7">
    <source>
        <dbReference type="ARBA" id="ARBA00023002"/>
    </source>
</evidence>
<dbReference type="Gene3D" id="1.20.140.10">
    <property type="entry name" value="Butyryl-CoA Dehydrogenase, subunit A, domain 3"/>
    <property type="match status" value="1"/>
</dbReference>
<dbReference type="OrthoDB" id="9988775at2759"/>
<evidence type="ECO:0000256" key="8">
    <source>
        <dbReference type="SAM" id="Phobius"/>
    </source>
</evidence>
<proteinExistence type="inferred from homology"/>
<dbReference type="PROSITE" id="PS00072">
    <property type="entry name" value="ACYL_COA_DH_1"/>
    <property type="match status" value="1"/>
</dbReference>
<organism evidence="10 11">
    <name type="scientific">Synchytrium endobioticum</name>
    <dbReference type="NCBI Taxonomy" id="286115"/>
    <lineage>
        <taxon>Eukaryota</taxon>
        <taxon>Fungi</taxon>
        <taxon>Fungi incertae sedis</taxon>
        <taxon>Chytridiomycota</taxon>
        <taxon>Chytridiomycota incertae sedis</taxon>
        <taxon>Chytridiomycetes</taxon>
        <taxon>Synchytriales</taxon>
        <taxon>Synchytriaceae</taxon>
        <taxon>Synchytrium</taxon>
    </lineage>
</organism>
<keyword evidence="8" id="KW-0812">Transmembrane</keyword>
<evidence type="ECO:0000256" key="1">
    <source>
        <dbReference type="ARBA" id="ARBA00001974"/>
    </source>
</evidence>
<dbReference type="VEuPathDB" id="FungiDB:SeMB42_g04962"/>
<evidence type="ECO:0000256" key="3">
    <source>
        <dbReference type="ARBA" id="ARBA00010541"/>
    </source>
</evidence>
<dbReference type="PANTHER" id="PTHR48083">
    <property type="entry name" value="MEDIUM-CHAIN SPECIFIC ACYL-COA DEHYDROGENASE, MITOCHONDRIAL-RELATED"/>
    <property type="match status" value="1"/>
</dbReference>
<dbReference type="GO" id="GO:0005739">
    <property type="term" value="C:mitochondrion"/>
    <property type="evidence" value="ECO:0007669"/>
    <property type="project" value="TreeGrafter"/>
</dbReference>
<dbReference type="Pfam" id="PF13365">
    <property type="entry name" value="Trypsin_2"/>
    <property type="match status" value="1"/>
</dbReference>
<dbReference type="InterPro" id="IPR001478">
    <property type="entry name" value="PDZ"/>
</dbReference>
<accession>A0A507DJY9</accession>
<dbReference type="Gene3D" id="2.40.110.10">
    <property type="entry name" value="Butyryl-CoA Dehydrogenase, subunit A, domain 2"/>
    <property type="match status" value="1"/>
</dbReference>
<comment type="similarity">
    <text evidence="3">Belongs to the peptidase S1C family.</text>
</comment>
<keyword evidence="6" id="KW-0274">FAD</keyword>
<dbReference type="InterPro" id="IPR009003">
    <property type="entry name" value="Peptidase_S1_PA"/>
</dbReference>
<keyword evidence="8" id="KW-0472">Membrane</keyword>
<dbReference type="SUPFAM" id="SSF50494">
    <property type="entry name" value="Trypsin-like serine proteases"/>
    <property type="match status" value="1"/>
</dbReference>
<dbReference type="InterPro" id="IPR009075">
    <property type="entry name" value="AcylCo_DH/oxidase_C"/>
</dbReference>
<dbReference type="InterPro" id="IPR013786">
    <property type="entry name" value="AcylCoA_DH/ox_N"/>
</dbReference>
<evidence type="ECO:0000256" key="6">
    <source>
        <dbReference type="ARBA" id="ARBA00022827"/>
    </source>
</evidence>
<dbReference type="EMBL" id="QEAM01000001">
    <property type="protein sequence ID" value="TPX51836.1"/>
    <property type="molecule type" value="Genomic_DNA"/>
</dbReference>
<dbReference type="InterPro" id="IPR046373">
    <property type="entry name" value="Acyl-CoA_Oxase/DH_mid-dom_sf"/>
</dbReference>
<dbReference type="GO" id="GO:0051793">
    <property type="term" value="P:medium-chain fatty acid catabolic process"/>
    <property type="evidence" value="ECO:0007669"/>
    <property type="project" value="TreeGrafter"/>
</dbReference>
<comment type="caution">
    <text evidence="10">The sequence shown here is derived from an EMBL/GenBank/DDBJ whole genome shotgun (WGS) entry which is preliminary data.</text>
</comment>
<dbReference type="PROSITE" id="PS00073">
    <property type="entry name" value="ACYL_COA_DH_2"/>
    <property type="match status" value="1"/>
</dbReference>
<dbReference type="Pfam" id="PF00441">
    <property type="entry name" value="Acyl-CoA_dh_1"/>
    <property type="match status" value="1"/>
</dbReference>
<keyword evidence="8" id="KW-1133">Transmembrane helix</keyword>
<dbReference type="GO" id="GO:0070991">
    <property type="term" value="F:medium-chain fatty acyl-CoA dehydrogenase activity"/>
    <property type="evidence" value="ECO:0007669"/>
    <property type="project" value="TreeGrafter"/>
</dbReference>
<comment type="similarity">
    <text evidence="2">Belongs to the acyl-CoA dehydrogenase family.</text>
</comment>
<keyword evidence="5" id="KW-0285">Flavoprotein</keyword>
<evidence type="ECO:0000313" key="11">
    <source>
        <dbReference type="Proteomes" id="UP000320475"/>
    </source>
</evidence>
<dbReference type="Pfam" id="PF02771">
    <property type="entry name" value="Acyl-CoA_dh_N"/>
    <property type="match status" value="1"/>
</dbReference>
<dbReference type="Gene3D" id="2.30.42.10">
    <property type="match status" value="1"/>
</dbReference>
<dbReference type="FunFam" id="2.40.110.10:FF:000001">
    <property type="entry name" value="Acyl-CoA dehydrogenase, mitochondrial"/>
    <property type="match status" value="1"/>
</dbReference>
<dbReference type="Proteomes" id="UP000320475">
    <property type="component" value="Unassembled WGS sequence"/>
</dbReference>
<dbReference type="GO" id="GO:0004252">
    <property type="term" value="F:serine-type endopeptidase activity"/>
    <property type="evidence" value="ECO:0007669"/>
    <property type="project" value="InterPro"/>
</dbReference>
<dbReference type="FunFam" id="1.20.140.10:FF:000011">
    <property type="entry name" value="Medium-chain specific acyl-CoA dehydrogenase, mitochondrial"/>
    <property type="match status" value="1"/>
</dbReference>
<dbReference type="SUPFAM" id="SSF56645">
    <property type="entry name" value="Acyl-CoA dehydrogenase NM domain-like"/>
    <property type="match status" value="1"/>
</dbReference>
<protein>
    <recommendedName>
        <fullName evidence="4">Medium-chain specific acyl-CoA dehydrogenase, mitochondrial</fullName>
    </recommendedName>
</protein>
<dbReference type="Pfam" id="PF02770">
    <property type="entry name" value="Acyl-CoA_dh_M"/>
    <property type="match status" value="1"/>
</dbReference>
<dbReference type="VEuPathDB" id="FungiDB:SeMB42_g04958"/>
<dbReference type="Gene3D" id="1.10.540.10">
    <property type="entry name" value="Acyl-CoA dehydrogenase/oxidase, N-terminal domain"/>
    <property type="match status" value="1"/>
</dbReference>
<dbReference type="InterPro" id="IPR001940">
    <property type="entry name" value="Peptidase_S1C"/>
</dbReference>
<dbReference type="SUPFAM" id="SSF47203">
    <property type="entry name" value="Acyl-CoA dehydrogenase C-terminal domain-like"/>
    <property type="match status" value="1"/>
</dbReference>
<dbReference type="PRINTS" id="PR00834">
    <property type="entry name" value="PROTEASES2C"/>
</dbReference>
<keyword evidence="7" id="KW-0560">Oxidoreductase</keyword>
<dbReference type="InterPro" id="IPR036034">
    <property type="entry name" value="PDZ_sf"/>
</dbReference>
<dbReference type="SUPFAM" id="SSF50156">
    <property type="entry name" value="PDZ domain-like"/>
    <property type="match status" value="1"/>
</dbReference>
<evidence type="ECO:0000313" key="10">
    <source>
        <dbReference type="EMBL" id="TPX51836.1"/>
    </source>
</evidence>
<dbReference type="PANTHER" id="PTHR48083:SF2">
    <property type="entry name" value="MEDIUM-CHAIN SPECIFIC ACYL-COA DEHYDROGENASE, MITOCHONDRIAL"/>
    <property type="match status" value="1"/>
</dbReference>
<sequence>MAPSPKYRHRSNSTTVQRTHHQKNQFWSGLFLGLLGSGVASYYFILYYLEHRHKKGIEVLETFRSEGVHEGVNIKKVNDASESRDHTASWKVVKPWGSENVLHGGDANGGGRVSPSGKDVVYNFIADAVESVLDSVVNITVEVDTSNVFQRKSLVSTGSGFFVDEDGTILTNAHVVSDFAEGGILVISTPDGEELDGEVHSLDLLSDLAVVKLRGKSDKKWPAVKFATNKNLRPGDWVIAIGNPFGLTGTVTAGIVSSRRRKPSEIHSGQDARLEYIQTDCVVHSGSSGGPLINLDGEVVGINTTRAESEGISFAIRVDNAMDIIQALVHKGRVVRPWLGMRMLSLTPPVWSQLKSRGGSELLPSCEDVGEGSGVLVTALYPHSPADHAHVRPGDVIISTNGSKVRTSCEILKIIGLKYLDFRHYGNNMLERGGKMAFVGARRNMIRSLLRAHLSTKTFASEATVNTSGIGFNLTEEQLQLQGLARKFTAQEIIPKAAHHDKTGEYPTEIIKKGWEVGLLNLHVPTEYGGPGLGVFDCALVSEELAYGCTAIQTAFEANGLAQAPVILSGNEQQKKKYLGRMNDEPLMCAYCVTEPGAGSDVAGVQTKAVKKGNSWSISGSKMWITNGGKANWYFVLAKTDLNASPGKAFTGFIVDANAPGITIGEKEVNMGQRASDTRGVNFEDVEVPDENRLGEVGHGFKIAMGAFDTTRPLVASAAVGLARRAMDEATKYSLERKTMGKPIVEHQAIAFMLADMAIGIESARMMVWKAAWLRDAAQRNTFHASIAKALASEVANKCAADAVQIFGGNGYNSEYPVEKLMRDAKIFMIYEGTSQIQRLIISRAVLDAAK</sequence>
<dbReference type="AlphaFoldDB" id="A0A507DJY9"/>
<evidence type="ECO:0000256" key="4">
    <source>
        <dbReference type="ARBA" id="ARBA00019125"/>
    </source>
</evidence>
<evidence type="ECO:0000259" key="9">
    <source>
        <dbReference type="PROSITE" id="PS50106"/>
    </source>
</evidence>
<dbReference type="GO" id="GO:0006508">
    <property type="term" value="P:proteolysis"/>
    <property type="evidence" value="ECO:0007669"/>
    <property type="project" value="InterPro"/>
</dbReference>
<dbReference type="InterPro" id="IPR006089">
    <property type="entry name" value="Acyl-CoA_DH_CS"/>
</dbReference>
<dbReference type="InterPro" id="IPR009100">
    <property type="entry name" value="AcylCoA_DH/oxidase_NM_dom_sf"/>
</dbReference>
<comment type="cofactor">
    <cofactor evidence="1">
        <name>FAD</name>
        <dbReference type="ChEBI" id="CHEBI:57692"/>
    </cofactor>
</comment>
<dbReference type="Gene3D" id="2.40.10.120">
    <property type="match status" value="1"/>
</dbReference>
<dbReference type="PROSITE" id="PS50106">
    <property type="entry name" value="PDZ"/>
    <property type="match status" value="1"/>
</dbReference>
<dbReference type="InterPro" id="IPR036250">
    <property type="entry name" value="AcylCo_DH-like_C"/>
</dbReference>
<feature type="transmembrane region" description="Helical" evidence="8">
    <location>
        <begin position="26"/>
        <end position="49"/>
    </location>
</feature>
<evidence type="ECO:0000256" key="2">
    <source>
        <dbReference type="ARBA" id="ARBA00009347"/>
    </source>
</evidence>
<name>A0A507DJY9_9FUNG</name>
<dbReference type="InterPro" id="IPR050741">
    <property type="entry name" value="Acyl-CoA_dehydrogenase"/>
</dbReference>
<dbReference type="InterPro" id="IPR037069">
    <property type="entry name" value="AcylCoA_DH/ox_N_sf"/>
</dbReference>
<gene>
    <name evidence="10" type="ORF">SeLEV6574_g00002</name>
</gene>
<dbReference type="InterPro" id="IPR006091">
    <property type="entry name" value="Acyl-CoA_Oxase/DH_mid-dom"/>
</dbReference>
<dbReference type="GO" id="GO:0050660">
    <property type="term" value="F:flavin adenine dinucleotide binding"/>
    <property type="evidence" value="ECO:0007669"/>
    <property type="project" value="InterPro"/>
</dbReference>
<feature type="domain" description="PDZ" evidence="9">
    <location>
        <begin position="359"/>
        <end position="406"/>
    </location>
</feature>
<reference evidence="10 11" key="1">
    <citation type="journal article" date="2019" name="Sci. Rep.">
        <title>Comparative genomics of chytrid fungi reveal insights into the obligate biotrophic and pathogenic lifestyle of Synchytrium endobioticum.</title>
        <authorList>
            <person name="van de Vossenberg B.T.L.H."/>
            <person name="Warris S."/>
            <person name="Nguyen H.D.T."/>
            <person name="van Gent-Pelzer M.P.E."/>
            <person name="Joly D.L."/>
            <person name="van de Geest H.C."/>
            <person name="Bonants P.J.M."/>
            <person name="Smith D.S."/>
            <person name="Levesque C.A."/>
            <person name="van der Lee T.A.J."/>
        </authorList>
    </citation>
    <scope>NUCLEOTIDE SEQUENCE [LARGE SCALE GENOMIC DNA]</scope>
    <source>
        <strain evidence="10 11">LEV6574</strain>
    </source>
</reference>